<dbReference type="RefSeq" id="WP_130139633.1">
    <property type="nucleotide sequence ID" value="NZ_SGIT01000001.1"/>
</dbReference>
<organism evidence="1 2">
    <name type="scientific">Sphingobacterium corticibacterium</name>
    <dbReference type="NCBI Taxonomy" id="2484746"/>
    <lineage>
        <taxon>Bacteria</taxon>
        <taxon>Pseudomonadati</taxon>
        <taxon>Bacteroidota</taxon>
        <taxon>Sphingobacteriia</taxon>
        <taxon>Sphingobacteriales</taxon>
        <taxon>Sphingobacteriaceae</taxon>
        <taxon>Sphingobacterium</taxon>
    </lineage>
</organism>
<dbReference type="AlphaFoldDB" id="A0A4Q6XVE2"/>
<protein>
    <submittedName>
        <fullName evidence="1">Uncharacterized protein</fullName>
    </submittedName>
</protein>
<dbReference type="Proteomes" id="UP000292855">
    <property type="component" value="Unassembled WGS sequence"/>
</dbReference>
<gene>
    <name evidence="1" type="ORF">EWE74_00745</name>
</gene>
<proteinExistence type="predicted"/>
<evidence type="ECO:0000313" key="2">
    <source>
        <dbReference type="Proteomes" id="UP000292855"/>
    </source>
</evidence>
<dbReference type="EMBL" id="SGIT01000001">
    <property type="protein sequence ID" value="RZF61404.1"/>
    <property type="molecule type" value="Genomic_DNA"/>
</dbReference>
<evidence type="ECO:0000313" key="1">
    <source>
        <dbReference type="EMBL" id="RZF61404.1"/>
    </source>
</evidence>
<comment type="caution">
    <text evidence="1">The sequence shown here is derived from an EMBL/GenBank/DDBJ whole genome shotgun (WGS) entry which is preliminary data.</text>
</comment>
<name>A0A4Q6XVE2_9SPHI</name>
<reference evidence="1 2" key="1">
    <citation type="submission" date="2019-02" db="EMBL/GenBank/DDBJ databases">
        <authorList>
            <person name="Li Y."/>
        </authorList>
    </citation>
    <scope>NUCLEOTIDE SEQUENCE [LARGE SCALE GENOMIC DNA]</scope>
    <source>
        <strain evidence="1 2">30C10-4-7</strain>
    </source>
</reference>
<keyword evidence="2" id="KW-1185">Reference proteome</keyword>
<dbReference type="OrthoDB" id="8585774at2"/>
<accession>A0A4Q6XVE2</accession>
<sequence>MVFCILKSNGQDRLPAFVNLVKDDSSADLLTWTDKQGIHFLKMETLEIVEGEESGTQTQWVHIEHHVDIDGERRQTWSYETGEYDLKDFKKLPQRYQDYAIEYFHQHNAEVFDNR</sequence>